<dbReference type="EMBL" id="CP036432">
    <property type="protein sequence ID" value="QDV86911.1"/>
    <property type="molecule type" value="Genomic_DNA"/>
</dbReference>
<evidence type="ECO:0000313" key="3">
    <source>
        <dbReference type="Proteomes" id="UP000318081"/>
    </source>
</evidence>
<dbReference type="Proteomes" id="UP000318081">
    <property type="component" value="Chromosome"/>
</dbReference>
<name>A0ABX5XYB4_9BACT</name>
<dbReference type="EMBL" id="CP036432">
    <property type="protein sequence ID" value="QDV86989.1"/>
    <property type="molecule type" value="Genomic_DNA"/>
</dbReference>
<protein>
    <submittedName>
        <fullName evidence="2">Uncharacterized protein</fullName>
    </submittedName>
</protein>
<dbReference type="RefSeq" id="WP_145218377.1">
    <property type="nucleotide sequence ID" value="NZ_CP036432.1"/>
</dbReference>
<organism evidence="2 3">
    <name type="scientific">Stieleria magnilauensis</name>
    <dbReference type="NCBI Taxonomy" id="2527963"/>
    <lineage>
        <taxon>Bacteria</taxon>
        <taxon>Pseudomonadati</taxon>
        <taxon>Planctomycetota</taxon>
        <taxon>Planctomycetia</taxon>
        <taxon>Pirellulales</taxon>
        <taxon>Pirellulaceae</taxon>
        <taxon>Stieleria</taxon>
    </lineage>
</organism>
<accession>A0ABX5XYB4</accession>
<proteinExistence type="predicted"/>
<sequence>MRFSPGCGCCCVDLTVTGGDNTDKWERTDVSGVTTVTILVPIDICNFRFSFEGEQPDPNPNPPADYSFDGTAKIYFLEDPSDDDVDAIGVITYTNENALDYNGTPGLYYDKNISYFYWEDWQTWGCNSSPFNVDHSTRTYGTVEIDVDDWGMGTPVTANHARTNFDGLQIETFADSVMIETAGIVTQSIWWKGGPTVANVESLGATRLVLDRPSCSAQRVYIRYQTSGDCTATDTSFTLQSVNDPGDEECVNADPQAEDGNCLSPTDSCNVLEARKPLWLKARLQITNWDGYGNNIDEEMWCIGGYIFLDGFCKATQQGLNVCDPYGSNSIYRIAAELTCDSGDVILTIEADGGEWEIDLADSITDPVDIPNTVLNDANSLTSPNNASTTITIN</sequence>
<reference evidence="2 3" key="1">
    <citation type="submission" date="2019-02" db="EMBL/GenBank/DDBJ databases">
        <title>Deep-cultivation of Planctomycetes and their phenomic and genomic characterization uncovers novel biology.</title>
        <authorList>
            <person name="Wiegand S."/>
            <person name="Jogler M."/>
            <person name="Boedeker C."/>
            <person name="Pinto D."/>
            <person name="Vollmers J."/>
            <person name="Rivas-Marin E."/>
            <person name="Kohn T."/>
            <person name="Peeters S.H."/>
            <person name="Heuer A."/>
            <person name="Rast P."/>
            <person name="Oberbeckmann S."/>
            <person name="Bunk B."/>
            <person name="Jeske O."/>
            <person name="Meyerdierks A."/>
            <person name="Storesund J.E."/>
            <person name="Kallscheuer N."/>
            <person name="Luecker S."/>
            <person name="Lage O.M."/>
            <person name="Pohl T."/>
            <person name="Merkel B.J."/>
            <person name="Hornburger P."/>
            <person name="Mueller R.-W."/>
            <person name="Bruemmer F."/>
            <person name="Labrenz M."/>
            <person name="Spormann A.M."/>
            <person name="Op den Camp H."/>
            <person name="Overmann J."/>
            <person name="Amann R."/>
            <person name="Jetten M.S.M."/>
            <person name="Mascher T."/>
            <person name="Medema M.H."/>
            <person name="Devos D.P."/>
            <person name="Kaster A.-K."/>
            <person name="Ovreas L."/>
            <person name="Rohde M."/>
            <person name="Galperin M.Y."/>
            <person name="Jogler C."/>
        </authorList>
    </citation>
    <scope>NUCLEOTIDE SEQUENCE [LARGE SCALE GENOMIC DNA]</scope>
    <source>
        <strain evidence="2 3">TBK1r</strain>
    </source>
</reference>
<keyword evidence="3" id="KW-1185">Reference proteome</keyword>
<evidence type="ECO:0000313" key="1">
    <source>
        <dbReference type="EMBL" id="QDV86911.1"/>
    </source>
</evidence>
<evidence type="ECO:0000313" key="2">
    <source>
        <dbReference type="EMBL" id="QDV86989.1"/>
    </source>
</evidence>
<gene>
    <name evidence="1" type="ORF">TBK1r_59380</name>
    <name evidence="2" type="ORF">TBK1r_60160</name>
</gene>